<dbReference type="InterPro" id="IPR018289">
    <property type="entry name" value="MULE_transposase_dom"/>
</dbReference>
<feature type="domain" description="MULE transposase" evidence="1">
    <location>
        <begin position="71"/>
        <end position="120"/>
    </location>
</feature>
<dbReference type="Gramene" id="C.cajan_24158.t">
    <property type="protein sequence ID" value="C.cajan_24158.t"/>
    <property type="gene ID" value="C.cajan_24158"/>
</dbReference>
<evidence type="ECO:0000313" key="2">
    <source>
        <dbReference type="EMBL" id="KYP53206.1"/>
    </source>
</evidence>
<reference evidence="2" key="1">
    <citation type="journal article" date="2012" name="Nat. Biotechnol.">
        <title>Draft genome sequence of pigeonpea (Cajanus cajan), an orphan legume crop of resource-poor farmers.</title>
        <authorList>
            <person name="Varshney R.K."/>
            <person name="Chen W."/>
            <person name="Li Y."/>
            <person name="Bharti A.K."/>
            <person name="Saxena R.K."/>
            <person name="Schlueter J.A."/>
            <person name="Donoghue M.T."/>
            <person name="Azam S."/>
            <person name="Fan G."/>
            <person name="Whaley A.M."/>
            <person name="Farmer A.D."/>
            <person name="Sheridan J."/>
            <person name="Iwata A."/>
            <person name="Tuteja R."/>
            <person name="Penmetsa R.V."/>
            <person name="Wu W."/>
            <person name="Upadhyaya H.D."/>
            <person name="Yang S.P."/>
            <person name="Shah T."/>
            <person name="Saxena K.B."/>
            <person name="Michael T."/>
            <person name="McCombie W.R."/>
            <person name="Yang B."/>
            <person name="Zhang G."/>
            <person name="Yang H."/>
            <person name="Wang J."/>
            <person name="Spillane C."/>
            <person name="Cook D.R."/>
            <person name="May G.D."/>
            <person name="Xu X."/>
            <person name="Jackson S.A."/>
        </authorList>
    </citation>
    <scope>NUCLEOTIDE SEQUENCE [LARGE SCALE GENOMIC DNA]</scope>
</reference>
<keyword evidence="3" id="KW-1185">Reference proteome</keyword>
<accession>A0A151SEG9</accession>
<dbReference type="AlphaFoldDB" id="A0A151SEG9"/>
<organism evidence="2 3">
    <name type="scientific">Cajanus cajan</name>
    <name type="common">Pigeon pea</name>
    <name type="synonym">Cajanus indicus</name>
    <dbReference type="NCBI Taxonomy" id="3821"/>
    <lineage>
        <taxon>Eukaryota</taxon>
        <taxon>Viridiplantae</taxon>
        <taxon>Streptophyta</taxon>
        <taxon>Embryophyta</taxon>
        <taxon>Tracheophyta</taxon>
        <taxon>Spermatophyta</taxon>
        <taxon>Magnoliopsida</taxon>
        <taxon>eudicotyledons</taxon>
        <taxon>Gunneridae</taxon>
        <taxon>Pentapetalae</taxon>
        <taxon>rosids</taxon>
        <taxon>fabids</taxon>
        <taxon>Fabales</taxon>
        <taxon>Fabaceae</taxon>
        <taxon>Papilionoideae</taxon>
        <taxon>50 kb inversion clade</taxon>
        <taxon>NPAAA clade</taxon>
        <taxon>indigoferoid/millettioid clade</taxon>
        <taxon>Phaseoleae</taxon>
        <taxon>Cajanus</taxon>
    </lineage>
</organism>
<dbReference type="Proteomes" id="UP000075243">
    <property type="component" value="Unassembled WGS sequence"/>
</dbReference>
<name>A0A151SEG9_CAJCA</name>
<dbReference type="PANTHER" id="PTHR47718">
    <property type="entry name" value="OS01G0519700 PROTEIN"/>
    <property type="match status" value="1"/>
</dbReference>
<evidence type="ECO:0000259" key="1">
    <source>
        <dbReference type="Pfam" id="PF10551"/>
    </source>
</evidence>
<dbReference type="STRING" id="3821.A0A151SEG9"/>
<dbReference type="PANTHER" id="PTHR47718:SF13">
    <property type="entry name" value="OS09G0290500 PROTEIN"/>
    <property type="match status" value="1"/>
</dbReference>
<dbReference type="Pfam" id="PF10551">
    <property type="entry name" value="MULE"/>
    <property type="match status" value="1"/>
</dbReference>
<sequence length="173" mass="20212">MSFNNPLMLVCHTEDEEGVLQHLFWCDGISQLDYQVFVVVLVFDATYGKNKYMSYSSQPYNCFSSAIISNEWLLEQFLEVMKGKSPSLAITDGDLAIRNTIKKVFPNVHHRLCAWHLSRNTTCNVRNLTFIYEFRKCMLAYYDVGHFKCKSLAMVSKFGLEENSWVKDMYEKR</sequence>
<proteinExistence type="predicted"/>
<dbReference type="EMBL" id="KQ483415">
    <property type="protein sequence ID" value="KYP53206.1"/>
    <property type="molecule type" value="Genomic_DNA"/>
</dbReference>
<protein>
    <submittedName>
        <fullName evidence="2">Protein FAR1-RELATED SEQUENCE 7</fullName>
    </submittedName>
</protein>
<evidence type="ECO:0000313" key="3">
    <source>
        <dbReference type="Proteomes" id="UP000075243"/>
    </source>
</evidence>
<gene>
    <name evidence="2" type="ORF">KK1_024832</name>
</gene>